<dbReference type="GO" id="GO:0005524">
    <property type="term" value="F:ATP binding"/>
    <property type="evidence" value="ECO:0007669"/>
    <property type="project" value="InterPro"/>
</dbReference>
<comment type="caution">
    <text evidence="1">Lacks conserved residue(s) required for the propagation of feature annotation.</text>
</comment>
<dbReference type="InterPro" id="IPR027417">
    <property type="entry name" value="P-loop_NTPase"/>
</dbReference>
<dbReference type="Gene3D" id="3.40.850.10">
    <property type="entry name" value="Kinesin motor domain"/>
    <property type="match status" value="1"/>
</dbReference>
<dbReference type="SUPFAM" id="SSF52540">
    <property type="entry name" value="P-loop containing nucleoside triphosphate hydrolases"/>
    <property type="match status" value="1"/>
</dbReference>
<reference evidence="3" key="1">
    <citation type="submission" date="2021-01" db="EMBL/GenBank/DDBJ databases">
        <authorList>
            <person name="Corre E."/>
            <person name="Pelletier E."/>
            <person name="Niang G."/>
            <person name="Scheremetjew M."/>
            <person name="Finn R."/>
            <person name="Kale V."/>
            <person name="Holt S."/>
            <person name="Cochrane G."/>
            <person name="Meng A."/>
            <person name="Brown T."/>
            <person name="Cohen L."/>
        </authorList>
    </citation>
    <scope>NUCLEOTIDE SEQUENCE</scope>
    <source>
        <strain evidence="3">UIO037</strain>
    </source>
</reference>
<dbReference type="PANTHER" id="PTHR24115">
    <property type="entry name" value="KINESIN-RELATED"/>
    <property type="match status" value="1"/>
</dbReference>
<proteinExistence type="inferred from homology"/>
<dbReference type="InterPro" id="IPR001752">
    <property type="entry name" value="Kinesin_motor_dom"/>
</dbReference>
<dbReference type="PROSITE" id="PS50067">
    <property type="entry name" value="KINESIN_MOTOR_2"/>
    <property type="match status" value="1"/>
</dbReference>
<evidence type="ECO:0000313" key="3">
    <source>
        <dbReference type="EMBL" id="CAE2220549.1"/>
    </source>
</evidence>
<organism evidence="3">
    <name type="scientific">Prymnesium polylepis</name>
    <dbReference type="NCBI Taxonomy" id="72548"/>
    <lineage>
        <taxon>Eukaryota</taxon>
        <taxon>Haptista</taxon>
        <taxon>Haptophyta</taxon>
        <taxon>Prymnesiophyceae</taxon>
        <taxon>Prymnesiales</taxon>
        <taxon>Prymnesiaceae</taxon>
        <taxon>Prymnesium</taxon>
    </lineage>
</organism>
<dbReference type="GO" id="GO:0005874">
    <property type="term" value="C:microtubule"/>
    <property type="evidence" value="ECO:0007669"/>
    <property type="project" value="TreeGrafter"/>
</dbReference>
<evidence type="ECO:0000256" key="1">
    <source>
        <dbReference type="PROSITE-ProRule" id="PRU00283"/>
    </source>
</evidence>
<accession>A0A7S4MGB8</accession>
<dbReference type="InterPro" id="IPR027640">
    <property type="entry name" value="Kinesin-like_fam"/>
</dbReference>
<dbReference type="GO" id="GO:0008017">
    <property type="term" value="F:microtubule binding"/>
    <property type="evidence" value="ECO:0007669"/>
    <property type="project" value="InterPro"/>
</dbReference>
<dbReference type="GO" id="GO:0007018">
    <property type="term" value="P:microtubule-based movement"/>
    <property type="evidence" value="ECO:0007669"/>
    <property type="project" value="InterPro"/>
</dbReference>
<dbReference type="InterPro" id="IPR036961">
    <property type="entry name" value="Kinesin_motor_dom_sf"/>
</dbReference>
<dbReference type="EMBL" id="HBKO01019396">
    <property type="protein sequence ID" value="CAE2220549.1"/>
    <property type="molecule type" value="Transcribed_RNA"/>
</dbReference>
<gene>
    <name evidence="3" type="ORF">CPOL0286_LOCUS8822</name>
</gene>
<sequence>MAESAEINASLMALKNCLHARATSAPHIPFRDSTLTRVLQDALTDPKAATAVLACLSPACTHLELSLRTMAVSVKLMGREEAATVAMADLRDVGVKRGGPSKWDGATLAAWVSEQPFAENVLLPHGATGASLMKLTAVRLAPFCGGSAEAAQALFAGLRLAAKEAAAAELQARKEIVAAGSKGSVRGFARK</sequence>
<evidence type="ECO:0000259" key="2">
    <source>
        <dbReference type="PROSITE" id="PS50067"/>
    </source>
</evidence>
<protein>
    <recommendedName>
        <fullName evidence="2">Kinesin motor domain-containing protein</fullName>
    </recommendedName>
</protein>
<dbReference type="GO" id="GO:0005871">
    <property type="term" value="C:kinesin complex"/>
    <property type="evidence" value="ECO:0007669"/>
    <property type="project" value="TreeGrafter"/>
</dbReference>
<dbReference type="GO" id="GO:0016887">
    <property type="term" value="F:ATP hydrolysis activity"/>
    <property type="evidence" value="ECO:0007669"/>
    <property type="project" value="TreeGrafter"/>
</dbReference>
<feature type="domain" description="Kinesin motor" evidence="2">
    <location>
        <begin position="1"/>
        <end position="79"/>
    </location>
</feature>
<dbReference type="AlphaFoldDB" id="A0A7S4MGB8"/>
<dbReference type="GO" id="GO:0003777">
    <property type="term" value="F:microtubule motor activity"/>
    <property type="evidence" value="ECO:0007669"/>
    <property type="project" value="InterPro"/>
</dbReference>
<dbReference type="Pfam" id="PF00225">
    <property type="entry name" value="Kinesin"/>
    <property type="match status" value="1"/>
</dbReference>
<comment type="similarity">
    <text evidence="1">Belongs to the TRAFAC class myosin-kinesin ATPase superfamily. Kinesin family.</text>
</comment>
<name>A0A7S4MGB8_9EUKA</name>